<dbReference type="PANTHER" id="PTHR10962:SF1">
    <property type="entry name" value="INTEGRAL MEMBRANE PROTEIN 2"/>
    <property type="match status" value="1"/>
</dbReference>
<keyword evidence="5 9" id="KW-1133">Transmembrane helix</keyword>
<keyword evidence="7" id="KW-1015">Disulfide bond</keyword>
<dbReference type="PROSITE" id="PS50869">
    <property type="entry name" value="BRICHOS"/>
    <property type="match status" value="1"/>
</dbReference>
<evidence type="ECO:0000256" key="1">
    <source>
        <dbReference type="ARBA" id="ARBA00004606"/>
    </source>
</evidence>
<evidence type="ECO:0000256" key="5">
    <source>
        <dbReference type="ARBA" id="ARBA00022989"/>
    </source>
</evidence>
<evidence type="ECO:0000259" key="10">
    <source>
        <dbReference type="PROSITE" id="PS50869"/>
    </source>
</evidence>
<evidence type="ECO:0000256" key="8">
    <source>
        <dbReference type="ARBA" id="ARBA00023180"/>
    </source>
</evidence>
<feature type="domain" description="BRICHOS" evidence="10">
    <location>
        <begin position="175"/>
        <end position="270"/>
    </location>
</feature>
<evidence type="ECO:0000313" key="11">
    <source>
        <dbReference type="EMBL" id="JAI16348.1"/>
    </source>
</evidence>
<dbReference type="GO" id="GO:0005886">
    <property type="term" value="C:plasma membrane"/>
    <property type="evidence" value="ECO:0007669"/>
    <property type="project" value="UniProtKB-UniRule"/>
</dbReference>
<evidence type="ECO:0000256" key="4">
    <source>
        <dbReference type="ARBA" id="ARBA00022968"/>
    </source>
</evidence>
<dbReference type="InterPro" id="IPR007084">
    <property type="entry name" value="BRICHOS_dom"/>
</dbReference>
<comment type="subcellular location">
    <subcellularLocation>
        <location evidence="1 9">Membrane</location>
        <topology evidence="1 9">Single-pass type II membrane protein</topology>
    </subcellularLocation>
</comment>
<proteinExistence type="evidence at transcript level"/>
<evidence type="ECO:0000256" key="2">
    <source>
        <dbReference type="ARBA" id="ARBA00006794"/>
    </source>
</evidence>
<organism evidence="11">
    <name type="scientific">Tabanus bromius</name>
    <name type="common">Band-eyed brown horse fly</name>
    <dbReference type="NCBI Taxonomy" id="304241"/>
    <lineage>
        <taxon>Eukaryota</taxon>
        <taxon>Metazoa</taxon>
        <taxon>Ecdysozoa</taxon>
        <taxon>Arthropoda</taxon>
        <taxon>Hexapoda</taxon>
        <taxon>Insecta</taxon>
        <taxon>Pterygota</taxon>
        <taxon>Neoptera</taxon>
        <taxon>Endopterygota</taxon>
        <taxon>Diptera</taxon>
        <taxon>Brachycera</taxon>
        <taxon>Tabanomorpha</taxon>
        <taxon>Tabanoidea</taxon>
        <taxon>Tabanidae</taxon>
        <taxon>Tabanus</taxon>
    </lineage>
</organism>
<keyword evidence="6 9" id="KW-0472">Membrane</keyword>
<sequence length="320" mass="36396">MTILTKPFNEKKSDKSILPFVTADCNLPSAPLPSTNGDTDCVDPLIVERRRRVSSATTIFLFLSAIAVMCMGILGGVTIYRMYAPTQNEPMRFHGFCGVPYDSQAISNAEMLQVNNDWRTEARNMLSAFGAESQDIFRSLNNVVQDDVENGFFREEFELDLSDDESFAKITVPDFKDGRRGRFIHDFKQNQSGIIDSEGGRCFIMPLDRQTVLPPKSLYDLLTKMWDGYYNIDTDRVRKNMRVVTPQLTDLSTISPRIAKECMNMNVYMLEQFVSGVFKRDISEVTDAGKFAEFSGKGIVEFNLLNIKQVETMEREKLKN</sequence>
<dbReference type="SMART" id="SM01039">
    <property type="entry name" value="BRICHOS"/>
    <property type="match status" value="1"/>
</dbReference>
<keyword evidence="4 9" id="KW-0735">Signal-anchor</keyword>
<dbReference type="Pfam" id="PF04089">
    <property type="entry name" value="BRICHOS"/>
    <property type="match status" value="1"/>
</dbReference>
<keyword evidence="3 9" id="KW-0812">Transmembrane</keyword>
<protein>
    <recommendedName>
        <fullName evidence="9">Integral membrane protein 2</fullName>
    </recommendedName>
</protein>
<feature type="transmembrane region" description="Helical" evidence="9">
    <location>
        <begin position="59"/>
        <end position="83"/>
    </location>
</feature>
<name>A0A0K8TQC2_TABBR</name>
<evidence type="ECO:0000256" key="3">
    <source>
        <dbReference type="ARBA" id="ARBA00022692"/>
    </source>
</evidence>
<dbReference type="EMBL" id="GDAI01001255">
    <property type="protein sequence ID" value="JAI16348.1"/>
    <property type="molecule type" value="mRNA"/>
</dbReference>
<dbReference type="GO" id="GO:0070062">
    <property type="term" value="C:extracellular exosome"/>
    <property type="evidence" value="ECO:0007669"/>
    <property type="project" value="TreeGrafter"/>
</dbReference>
<evidence type="ECO:0000256" key="9">
    <source>
        <dbReference type="RuleBase" id="RU367061"/>
    </source>
</evidence>
<comment type="similarity">
    <text evidence="2 9">Belongs to the ITM2 family.</text>
</comment>
<dbReference type="AlphaFoldDB" id="A0A0K8TQC2"/>
<keyword evidence="8" id="KW-0325">Glycoprotein</keyword>
<evidence type="ECO:0000256" key="7">
    <source>
        <dbReference type="ARBA" id="ARBA00023157"/>
    </source>
</evidence>
<evidence type="ECO:0000256" key="6">
    <source>
        <dbReference type="ARBA" id="ARBA00023136"/>
    </source>
</evidence>
<dbReference type="GO" id="GO:0042985">
    <property type="term" value="P:negative regulation of amyloid precursor protein biosynthetic process"/>
    <property type="evidence" value="ECO:0007669"/>
    <property type="project" value="TreeGrafter"/>
</dbReference>
<dbReference type="GO" id="GO:0001540">
    <property type="term" value="F:amyloid-beta binding"/>
    <property type="evidence" value="ECO:0007669"/>
    <property type="project" value="TreeGrafter"/>
</dbReference>
<accession>A0A0K8TQC2</accession>
<dbReference type="GO" id="GO:0005794">
    <property type="term" value="C:Golgi apparatus"/>
    <property type="evidence" value="ECO:0007669"/>
    <property type="project" value="TreeGrafter"/>
</dbReference>
<dbReference type="InterPro" id="IPR040145">
    <property type="entry name" value="ITM2"/>
</dbReference>
<keyword evidence="9" id="KW-1003">Cell membrane</keyword>
<reference evidence="11" key="1">
    <citation type="journal article" date="2015" name="Insect Biochem. Mol. Biol.">
        <title>An insight into the sialome of the horse fly, Tabanus bromius.</title>
        <authorList>
            <person name="Ribeiro J.M."/>
            <person name="Kazimirova M."/>
            <person name="Takac P."/>
            <person name="Andersen J.F."/>
            <person name="Francischetti I.M."/>
        </authorList>
    </citation>
    <scope>NUCLEOTIDE SEQUENCE</scope>
</reference>
<dbReference type="PANTHER" id="PTHR10962">
    <property type="entry name" value="INTEGRAL TRANSMEMBRANE PROTEIN 2"/>
    <property type="match status" value="1"/>
</dbReference>